<protein>
    <submittedName>
        <fullName evidence="2">GATA transcription factor 16 isoform C</fullName>
    </submittedName>
</protein>
<evidence type="ECO:0000313" key="3">
    <source>
        <dbReference type="Proteomes" id="UP000289340"/>
    </source>
</evidence>
<evidence type="ECO:0000313" key="2">
    <source>
        <dbReference type="EMBL" id="RZC22124.1"/>
    </source>
</evidence>
<evidence type="ECO:0000256" key="1">
    <source>
        <dbReference type="SAM" id="MobiDB-lite"/>
    </source>
</evidence>
<dbReference type="AlphaFoldDB" id="A0A445LG24"/>
<gene>
    <name evidence="2" type="ORF">D0Y65_008014</name>
</gene>
<reference evidence="2 3" key="1">
    <citation type="submission" date="2018-09" db="EMBL/GenBank/DDBJ databases">
        <title>A high-quality reference genome of wild soybean provides a powerful tool to mine soybean genomes.</title>
        <authorList>
            <person name="Xie M."/>
            <person name="Chung C.Y.L."/>
            <person name="Li M.-W."/>
            <person name="Wong F.-L."/>
            <person name="Chan T.-F."/>
            <person name="Lam H.-M."/>
        </authorList>
    </citation>
    <scope>NUCLEOTIDE SEQUENCE [LARGE SCALE GENOMIC DNA]</scope>
    <source>
        <strain evidence="3">cv. W05</strain>
        <tissue evidence="2">Hypocotyl of etiolated seedlings</tissue>
    </source>
</reference>
<accession>A0A445LG24</accession>
<comment type="caution">
    <text evidence="2">The sequence shown here is derived from an EMBL/GenBank/DDBJ whole genome shotgun (WGS) entry which is preliminary data.</text>
</comment>
<dbReference type="Proteomes" id="UP000289340">
    <property type="component" value="Chromosome 3"/>
</dbReference>
<dbReference type="EMBL" id="QZWG01000003">
    <property type="protein sequence ID" value="RZC22124.1"/>
    <property type="molecule type" value="Genomic_DNA"/>
</dbReference>
<organism evidence="2 3">
    <name type="scientific">Glycine soja</name>
    <name type="common">Wild soybean</name>
    <dbReference type="NCBI Taxonomy" id="3848"/>
    <lineage>
        <taxon>Eukaryota</taxon>
        <taxon>Viridiplantae</taxon>
        <taxon>Streptophyta</taxon>
        <taxon>Embryophyta</taxon>
        <taxon>Tracheophyta</taxon>
        <taxon>Spermatophyta</taxon>
        <taxon>Magnoliopsida</taxon>
        <taxon>eudicotyledons</taxon>
        <taxon>Gunneridae</taxon>
        <taxon>Pentapetalae</taxon>
        <taxon>rosids</taxon>
        <taxon>fabids</taxon>
        <taxon>Fabales</taxon>
        <taxon>Fabaceae</taxon>
        <taxon>Papilionoideae</taxon>
        <taxon>50 kb inversion clade</taxon>
        <taxon>NPAAA clade</taxon>
        <taxon>indigoferoid/millettioid clade</taxon>
        <taxon>Phaseoleae</taxon>
        <taxon>Glycine</taxon>
        <taxon>Glycine subgen. Soja</taxon>
    </lineage>
</organism>
<sequence length="65" mass="7656">MRKRNVALIAKPPRHHSGEEDQLDPRYRKRRACSRKREEQRWKMLGEEEQAAVCLMALSSGFVFA</sequence>
<keyword evidence="3" id="KW-1185">Reference proteome</keyword>
<feature type="region of interest" description="Disordered" evidence="1">
    <location>
        <begin position="1"/>
        <end position="23"/>
    </location>
</feature>
<proteinExistence type="predicted"/>
<name>A0A445LG24_GLYSO</name>